<accession>A0A2T1LRT7</accession>
<feature type="compositionally biased region" description="Polar residues" evidence="1">
    <location>
        <begin position="23"/>
        <end position="32"/>
    </location>
</feature>
<evidence type="ECO:0000256" key="1">
    <source>
        <dbReference type="SAM" id="MobiDB-lite"/>
    </source>
</evidence>
<evidence type="ECO:0000313" key="4">
    <source>
        <dbReference type="Proteomes" id="UP000239001"/>
    </source>
</evidence>
<dbReference type="EMBL" id="PXOH01000041">
    <property type="protein sequence ID" value="PSF31741.1"/>
    <property type="molecule type" value="Genomic_DNA"/>
</dbReference>
<dbReference type="OrthoDB" id="481440at2"/>
<dbReference type="PROSITE" id="PS51257">
    <property type="entry name" value="PROKAR_LIPOPROTEIN"/>
    <property type="match status" value="1"/>
</dbReference>
<organism evidence="3 4">
    <name type="scientific">Aphanothece hegewaldii CCALA 016</name>
    <dbReference type="NCBI Taxonomy" id="2107694"/>
    <lineage>
        <taxon>Bacteria</taxon>
        <taxon>Bacillati</taxon>
        <taxon>Cyanobacteriota</taxon>
        <taxon>Cyanophyceae</taxon>
        <taxon>Oscillatoriophycideae</taxon>
        <taxon>Chroococcales</taxon>
        <taxon>Aphanothecaceae</taxon>
        <taxon>Aphanothece</taxon>
    </lineage>
</organism>
<feature type="compositionally biased region" description="Low complexity" evidence="1">
    <location>
        <begin position="33"/>
        <end position="46"/>
    </location>
</feature>
<keyword evidence="4" id="KW-1185">Reference proteome</keyword>
<feature type="signal peptide" evidence="2">
    <location>
        <begin position="1"/>
        <end position="23"/>
    </location>
</feature>
<sequence>MKPLTIFLLLGATIAVVSCSSNSNQKATSNLDPASTPTTSNNATSPIPDEIKQAAKNLPPISRITWKMCNTTDLTGECTNPPKVTEHWGKVQEIKVVKIPAYSRELVQAHVKSQGCFGYYGEPQPEAWYPVGGQTYEVKGKVASASIVESRLLTDQEKEILLLRQKITGTGLVGATCNSLTR</sequence>
<dbReference type="Proteomes" id="UP000239001">
    <property type="component" value="Unassembled WGS sequence"/>
</dbReference>
<name>A0A2T1LRT7_9CHRO</name>
<evidence type="ECO:0000256" key="2">
    <source>
        <dbReference type="SAM" id="SignalP"/>
    </source>
</evidence>
<feature type="region of interest" description="Disordered" evidence="1">
    <location>
        <begin position="23"/>
        <end position="47"/>
    </location>
</feature>
<dbReference type="RefSeq" id="WP_106459107.1">
    <property type="nucleotide sequence ID" value="NZ_PXOH01000041.1"/>
</dbReference>
<evidence type="ECO:0000313" key="3">
    <source>
        <dbReference type="EMBL" id="PSF31741.1"/>
    </source>
</evidence>
<reference evidence="3 4" key="1">
    <citation type="submission" date="2018-03" db="EMBL/GenBank/DDBJ databases">
        <title>The ancient ancestry and fast evolution of plastids.</title>
        <authorList>
            <person name="Moore K.R."/>
            <person name="Magnabosco C."/>
            <person name="Momper L."/>
            <person name="Gold D.A."/>
            <person name="Bosak T."/>
            <person name="Fournier G.P."/>
        </authorList>
    </citation>
    <scope>NUCLEOTIDE SEQUENCE [LARGE SCALE GENOMIC DNA]</scope>
    <source>
        <strain evidence="3 4">CCALA 016</strain>
    </source>
</reference>
<reference evidence="3 4" key="2">
    <citation type="submission" date="2018-03" db="EMBL/GenBank/DDBJ databases">
        <authorList>
            <person name="Keele B.F."/>
        </authorList>
    </citation>
    <scope>NUCLEOTIDE SEQUENCE [LARGE SCALE GENOMIC DNA]</scope>
    <source>
        <strain evidence="3 4">CCALA 016</strain>
    </source>
</reference>
<feature type="chain" id="PRO_5015500046" description="Lipoprotein" evidence="2">
    <location>
        <begin position="24"/>
        <end position="182"/>
    </location>
</feature>
<dbReference type="AlphaFoldDB" id="A0A2T1LRT7"/>
<keyword evidence="2" id="KW-0732">Signal</keyword>
<proteinExistence type="predicted"/>
<gene>
    <name evidence="3" type="ORF">C7H19_22205</name>
</gene>
<protein>
    <recommendedName>
        <fullName evidence="5">Lipoprotein</fullName>
    </recommendedName>
</protein>
<comment type="caution">
    <text evidence="3">The sequence shown here is derived from an EMBL/GenBank/DDBJ whole genome shotgun (WGS) entry which is preliminary data.</text>
</comment>
<evidence type="ECO:0008006" key="5">
    <source>
        <dbReference type="Google" id="ProtNLM"/>
    </source>
</evidence>